<proteinExistence type="predicted"/>
<evidence type="ECO:0000313" key="3">
    <source>
        <dbReference type="WBParaSite" id="jg17941"/>
    </source>
</evidence>
<evidence type="ECO:0000256" key="1">
    <source>
        <dbReference type="SAM" id="MobiDB-lite"/>
    </source>
</evidence>
<evidence type="ECO:0000313" key="2">
    <source>
        <dbReference type="Proteomes" id="UP000887574"/>
    </source>
</evidence>
<feature type="region of interest" description="Disordered" evidence="1">
    <location>
        <begin position="1"/>
        <end position="110"/>
    </location>
</feature>
<feature type="region of interest" description="Disordered" evidence="1">
    <location>
        <begin position="165"/>
        <end position="228"/>
    </location>
</feature>
<dbReference type="WBParaSite" id="jg17941">
    <property type="protein sequence ID" value="jg17941"/>
    <property type="gene ID" value="jg17941"/>
</dbReference>
<dbReference type="Proteomes" id="UP000887574">
    <property type="component" value="Unplaced"/>
</dbReference>
<feature type="compositionally biased region" description="Polar residues" evidence="1">
    <location>
        <begin position="180"/>
        <end position="189"/>
    </location>
</feature>
<name>A0A915DAW7_9BILA</name>
<feature type="compositionally biased region" description="Low complexity" evidence="1">
    <location>
        <begin position="88"/>
        <end position="97"/>
    </location>
</feature>
<organism evidence="2 3">
    <name type="scientific">Ditylenchus dipsaci</name>
    <dbReference type="NCBI Taxonomy" id="166011"/>
    <lineage>
        <taxon>Eukaryota</taxon>
        <taxon>Metazoa</taxon>
        <taxon>Ecdysozoa</taxon>
        <taxon>Nematoda</taxon>
        <taxon>Chromadorea</taxon>
        <taxon>Rhabditida</taxon>
        <taxon>Tylenchina</taxon>
        <taxon>Tylenchomorpha</taxon>
        <taxon>Sphaerularioidea</taxon>
        <taxon>Anguinidae</taxon>
        <taxon>Anguininae</taxon>
        <taxon>Ditylenchus</taxon>
    </lineage>
</organism>
<protein>
    <submittedName>
        <fullName evidence="3">Uncharacterized protein</fullName>
    </submittedName>
</protein>
<dbReference type="AlphaFoldDB" id="A0A915DAW7"/>
<feature type="compositionally biased region" description="Gly residues" evidence="1">
    <location>
        <begin position="7"/>
        <end position="16"/>
    </location>
</feature>
<sequence length="304" mass="31937">MFSRGGSSRGARGGFGTRDAGSFNKAAPPQSTAENDDWDEGSAPTPVKKPDAAVQENGGSNRGRFGGAQENGSAGFQRGAAGQDFGDKQQSNGFSNNNGGGFGSGGFKQNNETNGEMAEVFLVLTEVALLLLVVMMLEITMPAPTAMNQLVEALVLEVASVDVEEGSSGDSRPAFGGNRNEGSNEQGGSQPNGFGGPRAAGGRFGNNTENSAANENGESNEGGAARGGGAFGRSAFGNRFAENSDAAPSRYANSNNCHNCNKPGHMSGNALNKSSTTEWIQRRWRWWRRRHKVFQLPRNRAHVS</sequence>
<feature type="compositionally biased region" description="Gly residues" evidence="1">
    <location>
        <begin position="193"/>
        <end position="204"/>
    </location>
</feature>
<reference evidence="3" key="1">
    <citation type="submission" date="2022-11" db="UniProtKB">
        <authorList>
            <consortium name="WormBaseParasite"/>
        </authorList>
    </citation>
    <scope>IDENTIFICATION</scope>
</reference>
<keyword evidence="2" id="KW-1185">Reference proteome</keyword>
<feature type="compositionally biased region" description="Low complexity" evidence="1">
    <location>
        <begin position="205"/>
        <end position="223"/>
    </location>
</feature>
<accession>A0A915DAW7</accession>